<feature type="domain" description="AB hydrolase-1" evidence="2">
    <location>
        <begin position="20"/>
        <end position="239"/>
    </location>
</feature>
<dbReference type="InterPro" id="IPR000073">
    <property type="entry name" value="AB_hydrolase_1"/>
</dbReference>
<dbReference type="Proteomes" id="UP001158045">
    <property type="component" value="Unassembled WGS sequence"/>
</dbReference>
<evidence type="ECO:0000313" key="3">
    <source>
        <dbReference type="EMBL" id="MDH8678532.1"/>
    </source>
</evidence>
<evidence type="ECO:0000256" key="1">
    <source>
        <dbReference type="ARBA" id="ARBA00022801"/>
    </source>
</evidence>
<reference evidence="3 4" key="1">
    <citation type="submission" date="2023-04" db="EMBL/GenBank/DDBJ databases">
        <title>Fusibacter bizertensis strain WBS, isolated from littoral bottom sediments of the Arctic seas - biochemical and genomic analysis.</title>
        <authorList>
            <person name="Brioukhanov A.L."/>
        </authorList>
    </citation>
    <scope>NUCLEOTIDE SEQUENCE [LARGE SCALE GENOMIC DNA]</scope>
    <source>
        <strain evidence="3 4">WBS</strain>
    </source>
</reference>
<dbReference type="PANTHER" id="PTHR43798">
    <property type="entry name" value="MONOACYLGLYCEROL LIPASE"/>
    <property type="match status" value="1"/>
</dbReference>
<dbReference type="Pfam" id="PF00561">
    <property type="entry name" value="Abhydrolase_1"/>
    <property type="match status" value="1"/>
</dbReference>
<proteinExistence type="predicted"/>
<comment type="caution">
    <text evidence="3">The sequence shown here is derived from an EMBL/GenBank/DDBJ whole genome shotgun (WGS) entry which is preliminary data.</text>
</comment>
<protein>
    <submittedName>
        <fullName evidence="3">Alpha/beta hydrolase</fullName>
    </submittedName>
</protein>
<evidence type="ECO:0000259" key="2">
    <source>
        <dbReference type="Pfam" id="PF00561"/>
    </source>
</evidence>
<dbReference type="RefSeq" id="WP_281094383.1">
    <property type="nucleotide sequence ID" value="NZ_JARYZI010000006.1"/>
</dbReference>
<dbReference type="Gene3D" id="3.40.50.1820">
    <property type="entry name" value="alpha/beta hydrolase"/>
    <property type="match status" value="1"/>
</dbReference>
<dbReference type="InterPro" id="IPR050266">
    <property type="entry name" value="AB_hydrolase_sf"/>
</dbReference>
<gene>
    <name evidence="3" type="ORF">QE109_10265</name>
</gene>
<dbReference type="SUPFAM" id="SSF53474">
    <property type="entry name" value="alpha/beta-Hydrolases"/>
    <property type="match status" value="1"/>
</dbReference>
<organism evidence="3 4">
    <name type="scientific">Fusibacter bizertensis</name>
    <dbReference type="NCBI Taxonomy" id="1488331"/>
    <lineage>
        <taxon>Bacteria</taxon>
        <taxon>Bacillati</taxon>
        <taxon>Bacillota</taxon>
        <taxon>Clostridia</taxon>
        <taxon>Eubacteriales</taxon>
        <taxon>Eubacteriales Family XII. Incertae Sedis</taxon>
        <taxon>Fusibacter</taxon>
    </lineage>
</organism>
<evidence type="ECO:0000313" key="4">
    <source>
        <dbReference type="Proteomes" id="UP001158045"/>
    </source>
</evidence>
<name>A0ABT6NDM7_9FIRM</name>
<keyword evidence="1 3" id="KW-0378">Hydrolase</keyword>
<keyword evidence="4" id="KW-1185">Reference proteome</keyword>
<sequence>MSIYEYENLKINYMRKGTGKPLVLLHGWGTSVDTFTALFENLSKYYDVTMLDFPGFGDSTEPLSPWNLDDYAKMTSTFIEALGIKNPTLLGHSFGGRVSIKLSQILPIHQIVLVNSAGIKPKRKKSYYLRVYGYKLFKTVASLPFFKWLLKEPLDAYREIYSSSDYKQASPIMKQVLSKVVNEDLRNLLPKITCPVLLIWGDEDTSTPLEDAKLMDSLIPDSGLVVFEGAGHFSYLEQPARFLTIINTFLGGK</sequence>
<dbReference type="InterPro" id="IPR029058">
    <property type="entry name" value="AB_hydrolase_fold"/>
</dbReference>
<dbReference type="GO" id="GO:0016787">
    <property type="term" value="F:hydrolase activity"/>
    <property type="evidence" value="ECO:0007669"/>
    <property type="project" value="UniProtKB-KW"/>
</dbReference>
<dbReference type="PANTHER" id="PTHR43798:SF31">
    <property type="entry name" value="AB HYDROLASE SUPERFAMILY PROTEIN YCLE"/>
    <property type="match status" value="1"/>
</dbReference>
<accession>A0ABT6NDM7</accession>
<dbReference type="PRINTS" id="PR00111">
    <property type="entry name" value="ABHYDROLASE"/>
</dbReference>
<dbReference type="EMBL" id="JARYZI010000006">
    <property type="protein sequence ID" value="MDH8678532.1"/>
    <property type="molecule type" value="Genomic_DNA"/>
</dbReference>